<gene>
    <name evidence="1" type="ORF">ENE74_00300</name>
</gene>
<evidence type="ECO:0000313" key="2">
    <source>
        <dbReference type="Proteomes" id="UP000282977"/>
    </source>
</evidence>
<name>A0A437JB32_9SPHN</name>
<dbReference type="InterPro" id="IPR002060">
    <property type="entry name" value="Squ/phyt_synthse"/>
</dbReference>
<keyword evidence="2" id="KW-1185">Reference proteome</keyword>
<evidence type="ECO:0008006" key="3">
    <source>
        <dbReference type="Google" id="ProtNLM"/>
    </source>
</evidence>
<dbReference type="AlphaFoldDB" id="A0A437JB32"/>
<dbReference type="SUPFAM" id="SSF48576">
    <property type="entry name" value="Terpenoid synthases"/>
    <property type="match status" value="1"/>
</dbReference>
<comment type="caution">
    <text evidence="1">The sequence shown here is derived from an EMBL/GenBank/DDBJ whole genome shotgun (WGS) entry which is preliminary data.</text>
</comment>
<dbReference type="OrthoDB" id="9814909at2"/>
<reference evidence="1 2" key="1">
    <citation type="submission" date="2019-01" db="EMBL/GenBank/DDBJ databases">
        <authorList>
            <person name="Chen W.-M."/>
        </authorList>
    </citation>
    <scope>NUCLEOTIDE SEQUENCE [LARGE SCALE GENOMIC DNA]</scope>
    <source>
        <strain evidence="1 2">TLA-22</strain>
    </source>
</reference>
<evidence type="ECO:0000313" key="1">
    <source>
        <dbReference type="EMBL" id="RVT43119.1"/>
    </source>
</evidence>
<organism evidence="1 2">
    <name type="scientific">Sphingobium algorifonticola</name>
    <dbReference type="NCBI Taxonomy" id="2008318"/>
    <lineage>
        <taxon>Bacteria</taxon>
        <taxon>Pseudomonadati</taxon>
        <taxon>Pseudomonadota</taxon>
        <taxon>Alphaproteobacteria</taxon>
        <taxon>Sphingomonadales</taxon>
        <taxon>Sphingomonadaceae</taxon>
        <taxon>Sphingobium</taxon>
    </lineage>
</organism>
<sequence length="211" mass="23027">MINGDKSLAPLARLLVGHAGGQADRHALLWAYDARLADIVRTTREPMVGQMRLTWWHEVLSDDGATKGRGDPLVDALRADRDVMAARDPMLRMIDGWEALLDLLPLDDAALRAFAEGRGGGLFRALDRAADERAGALWALWDLSGHIGDAVTAQRAVSLAQDYLAARLAGAKPLRMLTRLARHDIGRGQPGPATMTPRLYARLLRMALPGR</sequence>
<dbReference type="Pfam" id="PF00494">
    <property type="entry name" value="SQS_PSY"/>
    <property type="match status" value="1"/>
</dbReference>
<dbReference type="Proteomes" id="UP000282977">
    <property type="component" value="Unassembled WGS sequence"/>
</dbReference>
<dbReference type="InterPro" id="IPR008949">
    <property type="entry name" value="Isoprenoid_synthase_dom_sf"/>
</dbReference>
<protein>
    <recommendedName>
        <fullName evidence="3">Phytoene synthase</fullName>
    </recommendedName>
</protein>
<dbReference type="RefSeq" id="WP_127688654.1">
    <property type="nucleotide sequence ID" value="NZ_RZUL01000001.1"/>
</dbReference>
<proteinExistence type="predicted"/>
<dbReference type="EMBL" id="RZUL01000001">
    <property type="protein sequence ID" value="RVT43119.1"/>
    <property type="molecule type" value="Genomic_DNA"/>
</dbReference>
<accession>A0A437JB32</accession>